<protein>
    <submittedName>
        <fullName evidence="1">Uncharacterized protein</fullName>
    </submittedName>
</protein>
<evidence type="ECO:0000313" key="2">
    <source>
        <dbReference type="Proteomes" id="UP000216311"/>
    </source>
</evidence>
<name>A0A255H465_9ACTN</name>
<gene>
    <name evidence="1" type="ORF">CGZ93_09210</name>
</gene>
<evidence type="ECO:0000313" key="1">
    <source>
        <dbReference type="EMBL" id="OYO22076.1"/>
    </source>
</evidence>
<dbReference type="EMBL" id="NMVQ01000012">
    <property type="protein sequence ID" value="OYO22076.1"/>
    <property type="molecule type" value="Genomic_DNA"/>
</dbReference>
<comment type="caution">
    <text evidence="1">The sequence shown here is derived from an EMBL/GenBank/DDBJ whole genome shotgun (WGS) entry which is preliminary data.</text>
</comment>
<sequence>MRILIGFCTMVLVMVIAWLIVWTNAGRWGVPMFSFTNEHGSKCRNDFIGRSCSPMTLEDIRFRSQVEIPDGTKVLLSSWKETHDFELTARLVYPGGEAKGAGWIALSKKFGECRQNAPSPLSTVPDLDGLCVMSNETVRTEGGQPTDRIWQISTANQKDGTMLVHMDIKSR</sequence>
<keyword evidence="2" id="KW-1185">Reference proteome</keyword>
<accession>A0A255H465</accession>
<organism evidence="1 2">
    <name type="scientific">Enemella dayhoffiae</name>
    <dbReference type="NCBI Taxonomy" id="2016507"/>
    <lineage>
        <taxon>Bacteria</taxon>
        <taxon>Bacillati</taxon>
        <taxon>Actinomycetota</taxon>
        <taxon>Actinomycetes</taxon>
        <taxon>Propionibacteriales</taxon>
        <taxon>Propionibacteriaceae</taxon>
        <taxon>Enemella</taxon>
    </lineage>
</organism>
<proteinExistence type="predicted"/>
<dbReference type="AlphaFoldDB" id="A0A255H465"/>
<dbReference type="Proteomes" id="UP000216311">
    <property type="component" value="Unassembled WGS sequence"/>
</dbReference>
<reference evidence="1 2" key="1">
    <citation type="submission" date="2017-07" db="EMBL/GenBank/DDBJ databases">
        <title>Draft whole genome sequences of clinical Proprionibacteriaceae strains.</title>
        <authorList>
            <person name="Bernier A.-M."/>
            <person name="Bernard K."/>
            <person name="Domingo M.-C."/>
        </authorList>
    </citation>
    <scope>NUCLEOTIDE SEQUENCE [LARGE SCALE GENOMIC DNA]</scope>
    <source>
        <strain evidence="1 2">NML 130396</strain>
    </source>
</reference>